<dbReference type="InterPro" id="IPR027417">
    <property type="entry name" value="P-loop_NTPase"/>
</dbReference>
<feature type="domain" description="DNA polymerase III delta subunit C-terminal" evidence="8">
    <location>
        <begin position="247"/>
        <end position="328"/>
    </location>
</feature>
<evidence type="ECO:0000256" key="4">
    <source>
        <dbReference type="ARBA" id="ARBA00022695"/>
    </source>
</evidence>
<comment type="caution">
    <text evidence="9">The sequence shown here is derived from an EMBL/GenBank/DDBJ whole genome shotgun (WGS) entry which is preliminary data.</text>
</comment>
<evidence type="ECO:0000256" key="2">
    <source>
        <dbReference type="ARBA" id="ARBA00014363"/>
    </source>
</evidence>
<dbReference type="GO" id="GO:0003677">
    <property type="term" value="F:DNA binding"/>
    <property type="evidence" value="ECO:0007669"/>
    <property type="project" value="InterPro"/>
</dbReference>
<dbReference type="PANTHER" id="PTHR11669">
    <property type="entry name" value="REPLICATION FACTOR C / DNA POLYMERASE III GAMMA-TAU SUBUNIT"/>
    <property type="match status" value="1"/>
</dbReference>
<dbReference type="PANTHER" id="PTHR11669:SF8">
    <property type="entry name" value="DNA POLYMERASE III SUBUNIT DELTA"/>
    <property type="match status" value="1"/>
</dbReference>
<evidence type="ECO:0000256" key="1">
    <source>
        <dbReference type="ARBA" id="ARBA00012417"/>
    </source>
</evidence>
<dbReference type="Pfam" id="PF09115">
    <property type="entry name" value="DNApol3-delta_C"/>
    <property type="match status" value="1"/>
</dbReference>
<evidence type="ECO:0000259" key="8">
    <source>
        <dbReference type="Pfam" id="PF09115"/>
    </source>
</evidence>
<proteinExistence type="predicted"/>
<organism evidence="9 10">
    <name type="scientific">Oikeobacillus pervagus</name>
    <dbReference type="NCBI Taxonomy" id="1325931"/>
    <lineage>
        <taxon>Bacteria</taxon>
        <taxon>Bacillati</taxon>
        <taxon>Bacillota</taxon>
        <taxon>Bacilli</taxon>
        <taxon>Bacillales</taxon>
        <taxon>Bacillaceae</taxon>
        <taxon>Oikeobacillus</taxon>
    </lineage>
</organism>
<keyword evidence="4 9" id="KW-0548">Nucleotidyltransferase</keyword>
<comment type="catalytic activity">
    <reaction evidence="7">
        <text>DNA(n) + a 2'-deoxyribonucleoside 5'-triphosphate = DNA(n+1) + diphosphate</text>
        <dbReference type="Rhea" id="RHEA:22508"/>
        <dbReference type="Rhea" id="RHEA-COMP:17339"/>
        <dbReference type="Rhea" id="RHEA-COMP:17340"/>
        <dbReference type="ChEBI" id="CHEBI:33019"/>
        <dbReference type="ChEBI" id="CHEBI:61560"/>
        <dbReference type="ChEBI" id="CHEBI:173112"/>
        <dbReference type="EC" id="2.7.7.7"/>
    </reaction>
</comment>
<dbReference type="EC" id="2.7.7.7" evidence="1"/>
<evidence type="ECO:0000313" key="10">
    <source>
        <dbReference type="Proteomes" id="UP001237207"/>
    </source>
</evidence>
<keyword evidence="10" id="KW-1185">Reference proteome</keyword>
<dbReference type="GO" id="GO:0003887">
    <property type="term" value="F:DNA-directed DNA polymerase activity"/>
    <property type="evidence" value="ECO:0007669"/>
    <property type="project" value="UniProtKB-KW"/>
</dbReference>
<dbReference type="RefSeq" id="WP_307258219.1">
    <property type="nucleotide sequence ID" value="NZ_JAUSUC010000039.1"/>
</dbReference>
<keyword evidence="6" id="KW-0239">DNA-directed DNA polymerase</keyword>
<dbReference type="NCBIfam" id="TIGR00678">
    <property type="entry name" value="holB"/>
    <property type="match status" value="1"/>
</dbReference>
<dbReference type="InterPro" id="IPR004622">
    <property type="entry name" value="DNA_pol_HolB"/>
</dbReference>
<reference evidence="9" key="1">
    <citation type="submission" date="2023-07" db="EMBL/GenBank/DDBJ databases">
        <title>Genomic Encyclopedia of Type Strains, Phase IV (KMG-IV): sequencing the most valuable type-strain genomes for metagenomic binning, comparative biology and taxonomic classification.</title>
        <authorList>
            <person name="Goeker M."/>
        </authorList>
    </citation>
    <scope>NUCLEOTIDE SEQUENCE</scope>
    <source>
        <strain evidence="9">DSM 23947</strain>
    </source>
</reference>
<accession>A0AAJ1T3S3</accession>
<dbReference type="EMBL" id="JAUSUC010000039">
    <property type="protein sequence ID" value="MDQ0216217.1"/>
    <property type="molecule type" value="Genomic_DNA"/>
</dbReference>
<protein>
    <recommendedName>
        <fullName evidence="2">DNA polymerase III subunit delta'</fullName>
        <ecNumber evidence="1">2.7.7.7</ecNumber>
    </recommendedName>
</protein>
<dbReference type="GO" id="GO:0009360">
    <property type="term" value="C:DNA polymerase III complex"/>
    <property type="evidence" value="ECO:0007669"/>
    <property type="project" value="InterPro"/>
</dbReference>
<dbReference type="GO" id="GO:0008408">
    <property type="term" value="F:3'-5' exonuclease activity"/>
    <property type="evidence" value="ECO:0007669"/>
    <property type="project" value="InterPro"/>
</dbReference>
<evidence type="ECO:0000256" key="7">
    <source>
        <dbReference type="ARBA" id="ARBA00049244"/>
    </source>
</evidence>
<dbReference type="AlphaFoldDB" id="A0AAJ1T3S3"/>
<keyword evidence="5" id="KW-0235">DNA replication</keyword>
<gene>
    <name evidence="9" type="ORF">J2S13_002657</name>
</gene>
<name>A0AAJ1T3S3_9BACI</name>
<dbReference type="InterPro" id="IPR050238">
    <property type="entry name" value="DNA_Rep/Repair_Clamp_Loader"/>
</dbReference>
<evidence type="ECO:0000256" key="6">
    <source>
        <dbReference type="ARBA" id="ARBA00022932"/>
    </source>
</evidence>
<dbReference type="GO" id="GO:0006261">
    <property type="term" value="P:DNA-templated DNA replication"/>
    <property type="evidence" value="ECO:0007669"/>
    <property type="project" value="TreeGrafter"/>
</dbReference>
<sequence length="335" mass="38608">MTRNWDEMKKAQPTVLHMIANSINKNRVAHAYLFEGEKGTGKMDVALLFAKSMFCLQPVRQLFPCEQCVNCKRIDHHNHPDLHVIEPDGQSIKKHQINDLQKEFSKSSVESNKKMYIINHADKMTNNAANSLLKFLEEPNSNTTAILITEQIHKMLPTILSRCQVIAFQTLPPHILQKRLLEEDVHPSMATLTSRITNNYQEALLLSQDEWFAQARIIMLKLYEALQKSPLEAMLKLQEEFFGHFKDKQQVDRALDLLLLIYKDLLILQLGKKESLAFPDQQALFEKTVLQLSLNRLSEQLTYILESKRKLHGNMNLHLLMEQLVLKLQGGSSCV</sequence>
<dbReference type="Pfam" id="PF13177">
    <property type="entry name" value="DNA_pol3_delta2"/>
    <property type="match status" value="1"/>
</dbReference>
<dbReference type="NCBIfam" id="NF005972">
    <property type="entry name" value="PRK08058.1"/>
    <property type="match status" value="1"/>
</dbReference>
<dbReference type="Proteomes" id="UP001237207">
    <property type="component" value="Unassembled WGS sequence"/>
</dbReference>
<dbReference type="InterPro" id="IPR015199">
    <property type="entry name" value="DNA_pol_III_delta_C"/>
</dbReference>
<dbReference type="FunFam" id="3.40.50.300:FF:001255">
    <property type="entry name" value="DNA polymerase III subunit delta"/>
    <property type="match status" value="1"/>
</dbReference>
<dbReference type="Gene3D" id="3.40.50.300">
    <property type="entry name" value="P-loop containing nucleotide triphosphate hydrolases"/>
    <property type="match status" value="1"/>
</dbReference>
<evidence type="ECO:0000313" key="9">
    <source>
        <dbReference type="EMBL" id="MDQ0216217.1"/>
    </source>
</evidence>
<dbReference type="SUPFAM" id="SSF52540">
    <property type="entry name" value="P-loop containing nucleoside triphosphate hydrolases"/>
    <property type="match status" value="1"/>
</dbReference>
<evidence type="ECO:0000256" key="5">
    <source>
        <dbReference type="ARBA" id="ARBA00022705"/>
    </source>
</evidence>
<keyword evidence="3 9" id="KW-0808">Transferase</keyword>
<evidence type="ECO:0000256" key="3">
    <source>
        <dbReference type="ARBA" id="ARBA00022679"/>
    </source>
</evidence>